<reference evidence="2" key="2">
    <citation type="submission" date="2024-10" db="UniProtKB">
        <authorList>
            <consortium name="EnsemblProtists"/>
        </authorList>
    </citation>
    <scope>IDENTIFICATION</scope>
</reference>
<keyword evidence="3" id="KW-1185">Reference proteome</keyword>
<evidence type="ECO:0000313" key="3">
    <source>
        <dbReference type="Proteomes" id="UP000013827"/>
    </source>
</evidence>
<dbReference type="Gene3D" id="3.15.20.10">
    <property type="entry name" value="Bactericidal permeability-increasing protein, domain 2"/>
    <property type="match status" value="1"/>
</dbReference>
<name>A0A0D3IRH9_EMIH1</name>
<sequence>MLASALLLSAPAAAAAPSNARVWATDALMGAVEAGLKPVIADVVCGIPMDKLLGHESIEEGPVAIDVKSFALSRCSVGGISVRNQPDGLLVKVSGISAHAEGSSLAKQAGCTFMCYDPMDASFSAELYDSEITMLISLGAARGVPDLAARYVNTNFQMRNIQLHEFKGVSLFANMITGVIGKVTNRIAKKKVGKVIGTLGDVLHHLPLHHLPLGEPLATVLPRAGHLMLDADVTSIGYKKPAWVIDILTVLSSPPAVGARSYPYAPTALPSAPPVEHRSQQLIATVTPWTINEALFALEKSGLLTLPVTSEAHGQSVPLTFSTSPSLSVVGDRAELTLANVVAGPASRTNSTLTIGGTSPTLLIDGHVAKARWGGHADASLRVSGCGERQLSFRAAPAAGSAVAAAGKGEVALEIKSVQDAPWWEVQCDSAGANLVLDALGVENVHKSVACAATALEAFDTSGSVPASETLSCLLDAWANKLDLIWGIVNKLDALRPPGFPDVLSFLWDGLVALDLELISREGVGDAAAVTACVQDRSPTARLSGIYRCLLDATAPAIDKAFASAADLRTILLTPELNALVDAMASGEASTAAPDVLTALNGVLAGQSKPLQQVADDAMAVLRDLLAASHESAGEERTQAVVGTLKRLVKVAWSALQQVDVAVDGAPIGGSYDLSQLKAVAEAAKADLEAGSAFAWTVRAADADLVGTYTRSSVSYVAHPPASLEAEIPLGVLFSTALRLARETALGQMALGRQGGADGTAAGSMRVGFTSSASGIEGKAQADWRAVLRAAVAVASPRAAHVIDMLPGWVTKCVAGWAQGSFWGSADIEVQGRKLLALEREAFDALTAGQSMLAEHTAADGSFHW</sequence>
<dbReference type="PaxDb" id="2903-EOD13864"/>
<dbReference type="RefSeq" id="XP_005766293.1">
    <property type="nucleotide sequence ID" value="XM_005766236.1"/>
</dbReference>
<organism evidence="2 3">
    <name type="scientific">Emiliania huxleyi (strain CCMP1516)</name>
    <dbReference type="NCBI Taxonomy" id="280463"/>
    <lineage>
        <taxon>Eukaryota</taxon>
        <taxon>Haptista</taxon>
        <taxon>Haptophyta</taxon>
        <taxon>Prymnesiophyceae</taxon>
        <taxon>Isochrysidales</taxon>
        <taxon>Noelaerhabdaceae</taxon>
        <taxon>Emiliania</taxon>
    </lineage>
</organism>
<evidence type="ECO:0000313" key="2">
    <source>
        <dbReference type="EnsemblProtists" id="EOD13864"/>
    </source>
</evidence>
<accession>A0A0D3IRH9</accession>
<proteinExistence type="predicted"/>
<dbReference type="GeneID" id="17260011"/>
<evidence type="ECO:0000256" key="1">
    <source>
        <dbReference type="SAM" id="SignalP"/>
    </source>
</evidence>
<keyword evidence="1" id="KW-0732">Signal</keyword>
<feature type="signal peptide" evidence="1">
    <location>
        <begin position="1"/>
        <end position="15"/>
    </location>
</feature>
<reference evidence="3" key="1">
    <citation type="journal article" date="2013" name="Nature">
        <title>Pan genome of the phytoplankton Emiliania underpins its global distribution.</title>
        <authorList>
            <person name="Read B.A."/>
            <person name="Kegel J."/>
            <person name="Klute M.J."/>
            <person name="Kuo A."/>
            <person name="Lefebvre S.C."/>
            <person name="Maumus F."/>
            <person name="Mayer C."/>
            <person name="Miller J."/>
            <person name="Monier A."/>
            <person name="Salamov A."/>
            <person name="Young J."/>
            <person name="Aguilar M."/>
            <person name="Claverie J.M."/>
            <person name="Frickenhaus S."/>
            <person name="Gonzalez K."/>
            <person name="Herman E.K."/>
            <person name="Lin Y.C."/>
            <person name="Napier J."/>
            <person name="Ogata H."/>
            <person name="Sarno A.F."/>
            <person name="Shmutz J."/>
            <person name="Schroeder D."/>
            <person name="de Vargas C."/>
            <person name="Verret F."/>
            <person name="von Dassow P."/>
            <person name="Valentin K."/>
            <person name="Van de Peer Y."/>
            <person name="Wheeler G."/>
            <person name="Dacks J.B."/>
            <person name="Delwiche C.F."/>
            <person name="Dyhrman S.T."/>
            <person name="Glockner G."/>
            <person name="John U."/>
            <person name="Richards T."/>
            <person name="Worden A.Z."/>
            <person name="Zhang X."/>
            <person name="Grigoriev I.V."/>
            <person name="Allen A.E."/>
            <person name="Bidle K."/>
            <person name="Borodovsky M."/>
            <person name="Bowler C."/>
            <person name="Brownlee C."/>
            <person name="Cock J.M."/>
            <person name="Elias M."/>
            <person name="Gladyshev V.N."/>
            <person name="Groth M."/>
            <person name="Guda C."/>
            <person name="Hadaegh A."/>
            <person name="Iglesias-Rodriguez M.D."/>
            <person name="Jenkins J."/>
            <person name="Jones B.M."/>
            <person name="Lawson T."/>
            <person name="Leese F."/>
            <person name="Lindquist E."/>
            <person name="Lobanov A."/>
            <person name="Lomsadze A."/>
            <person name="Malik S.B."/>
            <person name="Marsh M.E."/>
            <person name="Mackinder L."/>
            <person name="Mock T."/>
            <person name="Mueller-Roeber B."/>
            <person name="Pagarete A."/>
            <person name="Parker M."/>
            <person name="Probert I."/>
            <person name="Quesneville H."/>
            <person name="Raines C."/>
            <person name="Rensing S.A."/>
            <person name="Riano-Pachon D.M."/>
            <person name="Richier S."/>
            <person name="Rokitta S."/>
            <person name="Shiraiwa Y."/>
            <person name="Soanes D.M."/>
            <person name="van der Giezen M."/>
            <person name="Wahlund T.M."/>
            <person name="Williams B."/>
            <person name="Wilson W."/>
            <person name="Wolfe G."/>
            <person name="Wurch L.L."/>
        </authorList>
    </citation>
    <scope>NUCLEOTIDE SEQUENCE</scope>
</reference>
<dbReference type="Proteomes" id="UP000013827">
    <property type="component" value="Unassembled WGS sequence"/>
</dbReference>
<feature type="chain" id="PRO_5044224057" description="Lipid-binding serum glycoprotein C-terminal domain-containing protein" evidence="1">
    <location>
        <begin position="16"/>
        <end position="865"/>
    </location>
</feature>
<dbReference type="KEGG" id="ehx:EMIHUDRAFT_437040"/>
<dbReference type="AlphaFoldDB" id="A0A0D3IRH9"/>
<evidence type="ECO:0008006" key="4">
    <source>
        <dbReference type="Google" id="ProtNLM"/>
    </source>
</evidence>
<dbReference type="EnsemblProtists" id="EOD13864">
    <property type="protein sequence ID" value="EOD13864"/>
    <property type="gene ID" value="EMIHUDRAFT_437040"/>
</dbReference>
<protein>
    <recommendedName>
        <fullName evidence="4">Lipid-binding serum glycoprotein C-terminal domain-containing protein</fullName>
    </recommendedName>
</protein>
<dbReference type="Gene3D" id="3.15.10.10">
    <property type="entry name" value="Bactericidal permeability-increasing protein, domain 1"/>
    <property type="match status" value="1"/>
</dbReference>
<dbReference type="HOGENOM" id="CLU_331339_0_0_1"/>